<dbReference type="AlphaFoldDB" id="A0AAW0EDD2"/>
<feature type="region of interest" description="Disordered" evidence="3">
    <location>
        <begin position="18"/>
        <end position="37"/>
    </location>
</feature>
<evidence type="ECO:0000313" key="6">
    <source>
        <dbReference type="EMBL" id="KAK7063637.1"/>
    </source>
</evidence>
<accession>A0AAW0EDD2</accession>
<keyword evidence="7" id="KW-1185">Reference proteome</keyword>
<comment type="caution">
    <text evidence="6">The sequence shown here is derived from an EMBL/GenBank/DDBJ whole genome shotgun (WGS) entry which is preliminary data.</text>
</comment>
<proteinExistence type="inferred from homology"/>
<evidence type="ECO:0000256" key="3">
    <source>
        <dbReference type="SAM" id="MobiDB-lite"/>
    </source>
</evidence>
<evidence type="ECO:0000256" key="2">
    <source>
        <dbReference type="ARBA" id="ARBA00022679"/>
    </source>
</evidence>
<dbReference type="PANTHER" id="PTHR12203">
    <property type="entry name" value="KDEL LYS-ASP-GLU-LEU CONTAINING - RELATED"/>
    <property type="match status" value="1"/>
</dbReference>
<dbReference type="GO" id="GO:0016740">
    <property type="term" value="F:transferase activity"/>
    <property type="evidence" value="ECO:0007669"/>
    <property type="project" value="UniProtKB-KW"/>
</dbReference>
<sequence length="568" mass="65304">MSSSTWFPSFKRPNVALSNGDDHPLLPTNGSASHGEYDDEDLEIENEMRNFASNEQNGGRGRGLRRYWPIALVFAVIAVLFLASRRSSGPRGRPRRDRPAFDYWDISTAKVDALFARQSSTLEQARSRYSLRNNRPPPPMYDKWFEFAREHSCLIDEYEQISRDFEPFYQLAKDDPTFFKRMVDKATPVIQKDGRGLKTAAFSGNKFALTDDKSTLYNNEWPRTFERFQSFMPNMSVILNGRDEPRSAFNYRQPDMRAKALNASDETPFQHSPSPTASFFKDELQCLVPMRPNGFTGLANDASAFMLYASSTEFTTDLSPIMSMTKISPCFSDILVPSEFYYTDSWWSPKYGYPNNITWDDKQEKLYWRGMTSGGRVYGDNYHAFPRLRLIEIARKHHDLMDVKLSGFHWDLCGDKCDGNKIIHDYDIAKVSSPREEGYKYKYVFDVDGNSFSGRYLGLLKSGSLVFKSTVFAEYFNDWLVPFEHYIPILPDLSDLVEKLEWAVEHDDEAHAIQQAGQALIERVLTDKQNDCYFSAVMLEWARLYNMAEEGQGKVHPPGPVDIELATD</sequence>
<evidence type="ECO:0000256" key="4">
    <source>
        <dbReference type="SAM" id="Phobius"/>
    </source>
</evidence>
<dbReference type="InterPro" id="IPR051091">
    <property type="entry name" value="O-Glucosyltr/Glycosyltrsf_90"/>
</dbReference>
<name>A0AAW0EDD2_9AGAR</name>
<reference evidence="6 7" key="1">
    <citation type="journal article" date="2024" name="J Genomics">
        <title>Draft genome sequencing and assembly of Favolaschia claudopus CIRM-BRFM 2984 isolated from oak limbs.</title>
        <authorList>
            <person name="Navarro D."/>
            <person name="Drula E."/>
            <person name="Chaduli D."/>
            <person name="Cazenave R."/>
            <person name="Ahrendt S."/>
            <person name="Wang J."/>
            <person name="Lipzen A."/>
            <person name="Daum C."/>
            <person name="Barry K."/>
            <person name="Grigoriev I.V."/>
            <person name="Favel A."/>
            <person name="Rosso M.N."/>
            <person name="Martin F."/>
        </authorList>
    </citation>
    <scope>NUCLEOTIDE SEQUENCE [LARGE SCALE GENOMIC DNA]</scope>
    <source>
        <strain evidence="6 7">CIRM-BRFM 2984</strain>
    </source>
</reference>
<keyword evidence="4" id="KW-1133">Transmembrane helix</keyword>
<dbReference type="InterPro" id="IPR006598">
    <property type="entry name" value="CAP10"/>
</dbReference>
<keyword evidence="4" id="KW-0472">Membrane</keyword>
<evidence type="ECO:0000259" key="5">
    <source>
        <dbReference type="SMART" id="SM00672"/>
    </source>
</evidence>
<keyword evidence="2" id="KW-0808">Transferase</keyword>
<dbReference type="SMART" id="SM00672">
    <property type="entry name" value="CAP10"/>
    <property type="match status" value="1"/>
</dbReference>
<dbReference type="PANTHER" id="PTHR12203:SF35">
    <property type="entry name" value="PROTEIN O-GLUCOSYLTRANSFERASE 1"/>
    <property type="match status" value="1"/>
</dbReference>
<gene>
    <name evidence="6" type="ORF">R3P38DRAFT_2819544</name>
</gene>
<organism evidence="6 7">
    <name type="scientific">Favolaschia claudopus</name>
    <dbReference type="NCBI Taxonomy" id="2862362"/>
    <lineage>
        <taxon>Eukaryota</taxon>
        <taxon>Fungi</taxon>
        <taxon>Dikarya</taxon>
        <taxon>Basidiomycota</taxon>
        <taxon>Agaricomycotina</taxon>
        <taxon>Agaricomycetes</taxon>
        <taxon>Agaricomycetidae</taxon>
        <taxon>Agaricales</taxon>
        <taxon>Marasmiineae</taxon>
        <taxon>Mycenaceae</taxon>
        <taxon>Favolaschia</taxon>
    </lineage>
</organism>
<feature type="domain" description="Glycosyl transferase CAP10" evidence="5">
    <location>
        <begin position="305"/>
        <end position="548"/>
    </location>
</feature>
<comment type="similarity">
    <text evidence="1">Belongs to the glycosyltransferase 90 family.</text>
</comment>
<protein>
    <submittedName>
        <fullName evidence="6">CAP10 domain-containing protein</fullName>
    </submittedName>
</protein>
<keyword evidence="4" id="KW-0812">Transmembrane</keyword>
<dbReference type="Proteomes" id="UP001362999">
    <property type="component" value="Unassembled WGS sequence"/>
</dbReference>
<dbReference type="EMBL" id="JAWWNJ010000001">
    <property type="protein sequence ID" value="KAK7063637.1"/>
    <property type="molecule type" value="Genomic_DNA"/>
</dbReference>
<feature type="transmembrane region" description="Helical" evidence="4">
    <location>
        <begin position="67"/>
        <end position="83"/>
    </location>
</feature>
<dbReference type="Pfam" id="PF05686">
    <property type="entry name" value="Glyco_transf_90"/>
    <property type="match status" value="1"/>
</dbReference>
<evidence type="ECO:0000256" key="1">
    <source>
        <dbReference type="ARBA" id="ARBA00010118"/>
    </source>
</evidence>
<evidence type="ECO:0000313" key="7">
    <source>
        <dbReference type="Proteomes" id="UP001362999"/>
    </source>
</evidence>